<organism evidence="2 3">
    <name type="scientific">Phyllosticta citrichinensis</name>
    <dbReference type="NCBI Taxonomy" id="1130410"/>
    <lineage>
        <taxon>Eukaryota</taxon>
        <taxon>Fungi</taxon>
        <taxon>Dikarya</taxon>
        <taxon>Ascomycota</taxon>
        <taxon>Pezizomycotina</taxon>
        <taxon>Dothideomycetes</taxon>
        <taxon>Dothideomycetes incertae sedis</taxon>
        <taxon>Botryosphaeriales</taxon>
        <taxon>Phyllostictaceae</taxon>
        <taxon>Phyllosticta</taxon>
    </lineage>
</organism>
<feature type="region of interest" description="Disordered" evidence="1">
    <location>
        <begin position="29"/>
        <end position="74"/>
    </location>
</feature>
<protein>
    <submittedName>
        <fullName evidence="2">Uncharacterized protein</fullName>
    </submittedName>
</protein>
<feature type="region of interest" description="Disordered" evidence="1">
    <location>
        <begin position="102"/>
        <end position="126"/>
    </location>
</feature>
<feature type="compositionally biased region" description="Low complexity" evidence="1">
    <location>
        <begin position="63"/>
        <end position="74"/>
    </location>
</feature>
<reference evidence="2 3" key="1">
    <citation type="journal article" date="2022" name="G3 (Bethesda)">
        <title>Enemy or ally: a genomic approach to elucidate the lifestyle of Phyllosticta citrichinaensis.</title>
        <authorList>
            <person name="Buijs V.A."/>
            <person name="Groenewald J.Z."/>
            <person name="Haridas S."/>
            <person name="LaButti K.M."/>
            <person name="Lipzen A."/>
            <person name="Martin F.M."/>
            <person name="Barry K."/>
            <person name="Grigoriev I.V."/>
            <person name="Crous P.W."/>
            <person name="Seidl M.F."/>
        </authorList>
    </citation>
    <scope>NUCLEOTIDE SEQUENCE [LARGE SCALE GENOMIC DNA]</scope>
    <source>
        <strain evidence="2 3">CBS 129764</strain>
    </source>
</reference>
<evidence type="ECO:0000313" key="2">
    <source>
        <dbReference type="EMBL" id="KAK8173192.1"/>
    </source>
</evidence>
<comment type="caution">
    <text evidence="2">The sequence shown here is derived from an EMBL/GenBank/DDBJ whole genome shotgun (WGS) entry which is preliminary data.</text>
</comment>
<keyword evidence="3" id="KW-1185">Reference proteome</keyword>
<dbReference type="Proteomes" id="UP001456524">
    <property type="component" value="Unassembled WGS sequence"/>
</dbReference>
<name>A0ABR1XYE0_9PEZI</name>
<evidence type="ECO:0000256" key="1">
    <source>
        <dbReference type="SAM" id="MobiDB-lite"/>
    </source>
</evidence>
<dbReference type="EMBL" id="JBBWUH010000003">
    <property type="protein sequence ID" value="KAK8173192.1"/>
    <property type="molecule type" value="Genomic_DNA"/>
</dbReference>
<proteinExistence type="predicted"/>
<sequence length="243" mass="27334">MRRYSSGVGSRAGRLTRFWPPRLSPLLLRRPNQSVASQRNGEPHRSATGVSHRGVPSQEMAPRLRGLSRRGSSQTLRLAQRLMESSRSRSLVELGGVGSRTAGRQSFHLSRPWPERRPSLTGRRMSDCMQSDPVPCPHHHTLGVVLNYGCRPLHDCHVRRNVCPTFSPCIATCIRLVPFLCPRRSESRIRLQSNTAALGKTKAVAEQPPMACQTQWFQVVVAFFFAFTGGVISQFQRLEYFQS</sequence>
<evidence type="ECO:0000313" key="3">
    <source>
        <dbReference type="Proteomes" id="UP001456524"/>
    </source>
</evidence>
<accession>A0ABR1XYE0</accession>
<gene>
    <name evidence="2" type="ORF">IWX90DRAFT_135805</name>
</gene>